<dbReference type="CDD" id="cd04647">
    <property type="entry name" value="LbH_MAT_like"/>
    <property type="match status" value="1"/>
</dbReference>
<dbReference type="AlphaFoldDB" id="R7MXK7"/>
<protein>
    <submittedName>
        <fullName evidence="3">Putative O-acetyltransferase</fullName>
    </submittedName>
</protein>
<dbReference type="Proteomes" id="UP000017908">
    <property type="component" value="Unassembled WGS sequence"/>
</dbReference>
<accession>R7MXK7</accession>
<name>R7MXK7_MEGEL</name>
<dbReference type="GO" id="GO:0016740">
    <property type="term" value="F:transferase activity"/>
    <property type="evidence" value="ECO:0007669"/>
    <property type="project" value="UniProtKB-KW"/>
</dbReference>
<dbReference type="Pfam" id="PF00132">
    <property type="entry name" value="Hexapep"/>
    <property type="match status" value="1"/>
</dbReference>
<dbReference type="PANTHER" id="PTHR23416">
    <property type="entry name" value="SIALIC ACID SYNTHASE-RELATED"/>
    <property type="match status" value="1"/>
</dbReference>
<sequence length="217" mass="24510">MGKISNKITRYKECCHQNGKRLTFLIYYHKFKRKIFNRFFLGRSDTCIDSSSQLLGLKNIIIGTGFQTGKHFRIEAVTEYNGIKYLPRIIIGDNVSFSDFGHVGATHYIKIGDNVLFGSKCYVTDHNHGNYRGDHASSPEIPPTKRNLTVDQKVIIEDNVWVGDGVTILPGVTIGRCAIIGTNAVVTKNIPPYTICVGIPAKPVKKWDFEKKVWIKY</sequence>
<organism evidence="3 4">
    <name type="scientific">Megasphaera elsdenii CAG:570</name>
    <dbReference type="NCBI Taxonomy" id="1263087"/>
    <lineage>
        <taxon>Bacteria</taxon>
        <taxon>Bacillati</taxon>
        <taxon>Bacillota</taxon>
        <taxon>Negativicutes</taxon>
        <taxon>Veillonellales</taxon>
        <taxon>Veillonellaceae</taxon>
        <taxon>Megasphaera</taxon>
    </lineage>
</organism>
<dbReference type="Gene3D" id="2.160.10.10">
    <property type="entry name" value="Hexapeptide repeat proteins"/>
    <property type="match status" value="1"/>
</dbReference>
<dbReference type="EMBL" id="CBKE010000252">
    <property type="protein sequence ID" value="CDF05285.1"/>
    <property type="molecule type" value="Genomic_DNA"/>
</dbReference>
<comment type="caution">
    <text evidence="3">The sequence shown here is derived from an EMBL/GenBank/DDBJ whole genome shotgun (WGS) entry which is preliminary data.</text>
</comment>
<evidence type="ECO:0000256" key="2">
    <source>
        <dbReference type="ARBA" id="ARBA00022737"/>
    </source>
</evidence>
<dbReference type="InterPro" id="IPR011004">
    <property type="entry name" value="Trimer_LpxA-like_sf"/>
</dbReference>
<keyword evidence="1 3" id="KW-0808">Transferase</keyword>
<evidence type="ECO:0000313" key="3">
    <source>
        <dbReference type="EMBL" id="CDF05285.1"/>
    </source>
</evidence>
<evidence type="ECO:0000256" key="1">
    <source>
        <dbReference type="ARBA" id="ARBA00022679"/>
    </source>
</evidence>
<keyword evidence="2" id="KW-0677">Repeat</keyword>
<dbReference type="PANTHER" id="PTHR23416:SF78">
    <property type="entry name" value="LIPOPOLYSACCHARIDE BIOSYNTHESIS O-ACETYL TRANSFERASE WBBJ-RELATED"/>
    <property type="match status" value="1"/>
</dbReference>
<evidence type="ECO:0000313" key="4">
    <source>
        <dbReference type="Proteomes" id="UP000017908"/>
    </source>
</evidence>
<dbReference type="InterPro" id="IPR051159">
    <property type="entry name" value="Hexapeptide_acetyltransf"/>
</dbReference>
<dbReference type="SUPFAM" id="SSF51161">
    <property type="entry name" value="Trimeric LpxA-like enzymes"/>
    <property type="match status" value="1"/>
</dbReference>
<proteinExistence type="predicted"/>
<reference evidence="3" key="1">
    <citation type="submission" date="2012-11" db="EMBL/GenBank/DDBJ databases">
        <title>Dependencies among metagenomic species, viruses, plasmids and units of genetic variation.</title>
        <authorList>
            <person name="Nielsen H.B."/>
            <person name="Almeida M."/>
            <person name="Juncker A.S."/>
            <person name="Rasmussen S."/>
            <person name="Li J."/>
            <person name="Sunagawa S."/>
            <person name="Plichta D."/>
            <person name="Gautier L."/>
            <person name="Le Chatelier E."/>
            <person name="Peletier E."/>
            <person name="Bonde I."/>
            <person name="Nielsen T."/>
            <person name="Manichanh C."/>
            <person name="Arumugam M."/>
            <person name="Batto J."/>
            <person name="Santos M.B.Q.D."/>
            <person name="Blom N."/>
            <person name="Borruel N."/>
            <person name="Burgdorf K.S."/>
            <person name="Boumezbeur F."/>
            <person name="Casellas F."/>
            <person name="Dore J."/>
            <person name="Guarner F."/>
            <person name="Hansen T."/>
            <person name="Hildebrand F."/>
            <person name="Kaas R.S."/>
            <person name="Kennedy S."/>
            <person name="Kristiansen K."/>
            <person name="Kultima J.R."/>
            <person name="Leonard P."/>
            <person name="Levenez F."/>
            <person name="Lund O."/>
            <person name="Moumen B."/>
            <person name="Le Paslier D."/>
            <person name="Pons N."/>
            <person name="Pedersen O."/>
            <person name="Prifti E."/>
            <person name="Qin J."/>
            <person name="Raes J."/>
            <person name="Tap J."/>
            <person name="Tims S."/>
            <person name="Ussery D.W."/>
            <person name="Yamada T."/>
            <person name="MetaHit consortium"/>
            <person name="Renault P."/>
            <person name="Sicheritz-Ponten T."/>
            <person name="Bork P."/>
            <person name="Wang J."/>
            <person name="Brunak S."/>
            <person name="Ehrlich S.D."/>
        </authorList>
    </citation>
    <scope>NUCLEOTIDE SEQUENCE [LARGE SCALE GENOMIC DNA]</scope>
</reference>
<gene>
    <name evidence="3" type="ORF">BN715_01550</name>
</gene>
<dbReference type="InterPro" id="IPR018357">
    <property type="entry name" value="Hexapep_transf_CS"/>
</dbReference>
<dbReference type="PROSITE" id="PS00101">
    <property type="entry name" value="HEXAPEP_TRANSFERASES"/>
    <property type="match status" value="1"/>
</dbReference>
<dbReference type="Pfam" id="PF14602">
    <property type="entry name" value="Hexapep_2"/>
    <property type="match status" value="1"/>
</dbReference>
<dbReference type="InterPro" id="IPR001451">
    <property type="entry name" value="Hexapep"/>
</dbReference>